<protein>
    <submittedName>
        <fullName evidence="2">Putative head morphogenesis protein SPP1 gp7</fullName>
    </submittedName>
</protein>
<dbReference type="STRING" id="460265.Mnod_3544"/>
<dbReference type="Proteomes" id="UP000008207">
    <property type="component" value="Chromosome"/>
</dbReference>
<feature type="domain" description="Phage head morphogenesis" evidence="1">
    <location>
        <begin position="199"/>
        <end position="323"/>
    </location>
</feature>
<dbReference type="InterPro" id="IPR006528">
    <property type="entry name" value="Phage_head_morphogenesis_dom"/>
</dbReference>
<name>B8INT8_METNO</name>
<evidence type="ECO:0000313" key="2">
    <source>
        <dbReference type="EMBL" id="ACL58454.1"/>
    </source>
</evidence>
<dbReference type="Pfam" id="PF04233">
    <property type="entry name" value="Phage_Mu_F"/>
    <property type="match status" value="1"/>
</dbReference>
<evidence type="ECO:0000259" key="1">
    <source>
        <dbReference type="Pfam" id="PF04233"/>
    </source>
</evidence>
<sequence length="335" mass="36787">MARTPIRIPDLVAKWEPEVRKAFEESIRTIRNPARMARLVELAEANDVDGILAELKINPASFRPLDRAISDAYEAGGENAAAGAKVPGQSRFVVQFDMRNPTAEGWLRSYSSTLIREITDDQRVLIRDVLAAGTAAGRNPKATALDLVGRINPATGRREGGAIGLTASQEGWCRRYAEELASGNPAALTRKLRDRRFDGAVTKAIKSGQPIPAETITKLVAAYRNRALRHRAITIARTETLRAMNAAAFESARQMIERGEVSEALVSKVWHSAKDERVRHTHSVLDGQRVPFRSMFRSPSGAFLAYPCDPAAPAEETVCCRCWMSTAVDFFAGLT</sequence>
<evidence type="ECO:0000313" key="3">
    <source>
        <dbReference type="Proteomes" id="UP000008207"/>
    </source>
</evidence>
<dbReference type="EMBL" id="CP001349">
    <property type="protein sequence ID" value="ACL58454.1"/>
    <property type="molecule type" value="Genomic_DNA"/>
</dbReference>
<accession>B8INT8</accession>
<keyword evidence="3" id="KW-1185">Reference proteome</keyword>
<dbReference type="OrthoDB" id="952090at2"/>
<dbReference type="KEGG" id="mno:Mnod_3544"/>
<dbReference type="AlphaFoldDB" id="B8INT8"/>
<dbReference type="RefSeq" id="WP_015930114.1">
    <property type="nucleotide sequence ID" value="NC_011894.1"/>
</dbReference>
<proteinExistence type="predicted"/>
<dbReference type="HOGENOM" id="CLU_067289_0_0_5"/>
<gene>
    <name evidence="2" type="ordered locus">Mnod_3544</name>
</gene>
<reference evidence="2 3" key="1">
    <citation type="submission" date="2009-01" db="EMBL/GenBank/DDBJ databases">
        <title>Complete sequence of chromosome of Methylobacterium nodulans ORS 2060.</title>
        <authorList>
            <consortium name="US DOE Joint Genome Institute"/>
            <person name="Lucas S."/>
            <person name="Copeland A."/>
            <person name="Lapidus A."/>
            <person name="Glavina del Rio T."/>
            <person name="Dalin E."/>
            <person name="Tice H."/>
            <person name="Bruce D."/>
            <person name="Goodwin L."/>
            <person name="Pitluck S."/>
            <person name="Sims D."/>
            <person name="Brettin T."/>
            <person name="Detter J.C."/>
            <person name="Han C."/>
            <person name="Larimer F."/>
            <person name="Land M."/>
            <person name="Hauser L."/>
            <person name="Kyrpides N."/>
            <person name="Ivanova N."/>
            <person name="Marx C.J."/>
            <person name="Richardson P."/>
        </authorList>
    </citation>
    <scope>NUCLEOTIDE SEQUENCE [LARGE SCALE GENOMIC DNA]</scope>
    <source>
        <strain evidence="3">LMG 21967 / CNCM I-2342 / ORS 2060</strain>
    </source>
</reference>
<dbReference type="eggNOG" id="COG2369">
    <property type="taxonomic scope" value="Bacteria"/>
</dbReference>
<organism evidence="2 3">
    <name type="scientific">Methylobacterium nodulans (strain LMG 21967 / CNCM I-2342 / ORS 2060)</name>
    <dbReference type="NCBI Taxonomy" id="460265"/>
    <lineage>
        <taxon>Bacteria</taxon>
        <taxon>Pseudomonadati</taxon>
        <taxon>Pseudomonadota</taxon>
        <taxon>Alphaproteobacteria</taxon>
        <taxon>Hyphomicrobiales</taxon>
        <taxon>Methylobacteriaceae</taxon>
        <taxon>Methylobacterium</taxon>
    </lineage>
</organism>